<evidence type="ECO:0000313" key="4">
    <source>
        <dbReference type="EMBL" id="SCW67433.1"/>
    </source>
</evidence>
<feature type="domain" description="Paired" evidence="3">
    <location>
        <begin position="1"/>
        <end position="139"/>
    </location>
</feature>
<evidence type="ECO:0000256" key="1">
    <source>
        <dbReference type="ARBA" id="ARBA00022724"/>
    </source>
</evidence>
<dbReference type="InterPro" id="IPR001523">
    <property type="entry name" value="Paired_dom"/>
</dbReference>
<feature type="region of interest" description="Disordered" evidence="2">
    <location>
        <begin position="116"/>
        <end position="139"/>
    </location>
</feature>
<dbReference type="SUPFAM" id="SSF46689">
    <property type="entry name" value="Homeodomain-like"/>
    <property type="match status" value="1"/>
</dbReference>
<gene>
    <name evidence="4" type="ORF">SAMN02927928_2611</name>
</gene>
<proteinExistence type="predicted"/>
<dbReference type="GO" id="GO:0006355">
    <property type="term" value="P:regulation of DNA-templated transcription"/>
    <property type="evidence" value="ECO:0007669"/>
    <property type="project" value="InterPro"/>
</dbReference>
<dbReference type="STRING" id="260084.SAMN02927928_2611"/>
<dbReference type="Proteomes" id="UP000199150">
    <property type="component" value="Unassembled WGS sequence"/>
</dbReference>
<sequence length="139" mass="15415">MGRPLSLDLRERAIARVQAGDTTRSVAEALGIAPSSVTKWWHRYRTTGSVSPGQMGGHKPRVLVGATRDWLLERTRSDFTLMGLVRELGERGVKVDYRSVWNFVHDEDLSFKKKRFTDRTGSASDPAPTSAMEDVPGAS</sequence>
<reference evidence="5" key="1">
    <citation type="submission" date="2016-10" db="EMBL/GenBank/DDBJ databases">
        <authorList>
            <person name="Varghese N."/>
            <person name="Submissions S."/>
        </authorList>
    </citation>
    <scope>NUCLEOTIDE SEQUENCE [LARGE SCALE GENOMIC DNA]</scope>
    <source>
        <strain evidence="5">CGMCC 1.3431</strain>
    </source>
</reference>
<dbReference type="InterPro" id="IPR036388">
    <property type="entry name" value="WH-like_DNA-bd_sf"/>
</dbReference>
<evidence type="ECO:0000256" key="2">
    <source>
        <dbReference type="SAM" id="MobiDB-lite"/>
    </source>
</evidence>
<accession>A0A1G4SE15</accession>
<dbReference type="PROSITE" id="PS51057">
    <property type="entry name" value="PAIRED_2"/>
    <property type="match status" value="1"/>
</dbReference>
<organism evidence="4 5">
    <name type="scientific">Asticcacaulis taihuensis</name>
    <dbReference type="NCBI Taxonomy" id="260084"/>
    <lineage>
        <taxon>Bacteria</taxon>
        <taxon>Pseudomonadati</taxon>
        <taxon>Pseudomonadota</taxon>
        <taxon>Alphaproteobacteria</taxon>
        <taxon>Caulobacterales</taxon>
        <taxon>Caulobacteraceae</taxon>
        <taxon>Asticcacaulis</taxon>
    </lineage>
</organism>
<evidence type="ECO:0000313" key="5">
    <source>
        <dbReference type="Proteomes" id="UP000199150"/>
    </source>
</evidence>
<dbReference type="EMBL" id="FMTS01000004">
    <property type="protein sequence ID" value="SCW67433.1"/>
    <property type="molecule type" value="Genomic_DNA"/>
</dbReference>
<keyword evidence="1" id="KW-0563">Paired box</keyword>
<dbReference type="GO" id="GO:0003677">
    <property type="term" value="F:DNA binding"/>
    <property type="evidence" value="ECO:0007669"/>
    <property type="project" value="InterPro"/>
</dbReference>
<protein>
    <submittedName>
        <fullName evidence="4">Transposase</fullName>
    </submittedName>
</protein>
<dbReference type="InterPro" id="IPR009057">
    <property type="entry name" value="Homeodomain-like_sf"/>
</dbReference>
<dbReference type="Pfam" id="PF13384">
    <property type="entry name" value="HTH_23"/>
    <property type="match status" value="1"/>
</dbReference>
<keyword evidence="5" id="KW-1185">Reference proteome</keyword>
<name>A0A1G4SE15_9CAUL</name>
<dbReference type="AlphaFoldDB" id="A0A1G4SE15"/>
<dbReference type="Gene3D" id="1.10.10.10">
    <property type="entry name" value="Winged helix-like DNA-binding domain superfamily/Winged helix DNA-binding domain"/>
    <property type="match status" value="1"/>
</dbReference>
<evidence type="ECO:0000259" key="3">
    <source>
        <dbReference type="PROSITE" id="PS51057"/>
    </source>
</evidence>
<dbReference type="OrthoDB" id="565387at2"/>